<reference evidence="1" key="1">
    <citation type="journal article" date="2024" name="Gigascience">
        <title>Chromosome-level genome of the poultry shaft louse Menopon gallinae provides insight into the host-switching and adaptive evolution of parasitic lice.</title>
        <authorList>
            <person name="Xu Y."/>
            <person name="Ma L."/>
            <person name="Liu S."/>
            <person name="Liang Y."/>
            <person name="Liu Q."/>
            <person name="He Z."/>
            <person name="Tian L."/>
            <person name="Duan Y."/>
            <person name="Cai W."/>
            <person name="Li H."/>
            <person name="Song F."/>
        </authorList>
    </citation>
    <scope>NUCLEOTIDE SEQUENCE</scope>
    <source>
        <strain evidence="1">Cailab_2023a</strain>
    </source>
</reference>
<dbReference type="EMBL" id="JARGDH010000003">
    <property type="protein sequence ID" value="KAL0272970.1"/>
    <property type="molecule type" value="Genomic_DNA"/>
</dbReference>
<sequence>MRYGSSRGTRRLSGIHEAVPLKVNNVLEGVVLDRCVALLGKILSLKCTGKISANTRALNMRLWSTCRPDNLPGVAGISNFGREPATYAMTFPSVTKSF</sequence>
<organism evidence="1">
    <name type="scientific">Menopon gallinae</name>
    <name type="common">poultry shaft louse</name>
    <dbReference type="NCBI Taxonomy" id="328185"/>
    <lineage>
        <taxon>Eukaryota</taxon>
        <taxon>Metazoa</taxon>
        <taxon>Ecdysozoa</taxon>
        <taxon>Arthropoda</taxon>
        <taxon>Hexapoda</taxon>
        <taxon>Insecta</taxon>
        <taxon>Pterygota</taxon>
        <taxon>Neoptera</taxon>
        <taxon>Paraneoptera</taxon>
        <taxon>Psocodea</taxon>
        <taxon>Troctomorpha</taxon>
        <taxon>Phthiraptera</taxon>
        <taxon>Amblycera</taxon>
        <taxon>Menoponidae</taxon>
        <taxon>Menopon</taxon>
    </lineage>
</organism>
<accession>A0AAW2HSU2</accession>
<name>A0AAW2HSU2_9NEOP</name>
<proteinExistence type="predicted"/>
<evidence type="ECO:0000313" key="1">
    <source>
        <dbReference type="EMBL" id="KAL0272970.1"/>
    </source>
</evidence>
<gene>
    <name evidence="1" type="ORF">PYX00_005757</name>
</gene>
<protein>
    <submittedName>
        <fullName evidence="1">Uncharacterized protein</fullName>
    </submittedName>
</protein>
<dbReference type="AlphaFoldDB" id="A0AAW2HSU2"/>
<comment type="caution">
    <text evidence="1">The sequence shown here is derived from an EMBL/GenBank/DDBJ whole genome shotgun (WGS) entry which is preliminary data.</text>
</comment>